<evidence type="ECO:0000313" key="1">
    <source>
        <dbReference type="EMBL" id="KZS12957.1"/>
    </source>
</evidence>
<dbReference type="AlphaFoldDB" id="A0A164W538"/>
<dbReference type="EMBL" id="LRGB01001348">
    <property type="protein sequence ID" value="KZS12957.1"/>
    <property type="molecule type" value="Genomic_DNA"/>
</dbReference>
<keyword evidence="2" id="KW-1185">Reference proteome</keyword>
<name>A0A164W538_9CRUS</name>
<reference evidence="1 2" key="1">
    <citation type="submission" date="2016-03" db="EMBL/GenBank/DDBJ databases">
        <title>EvidentialGene: Evidence-directed Construction of Genes on Genomes.</title>
        <authorList>
            <person name="Gilbert D.G."/>
            <person name="Choi J.-H."/>
            <person name="Mockaitis K."/>
            <person name="Colbourne J."/>
            <person name="Pfrender M."/>
        </authorList>
    </citation>
    <scope>NUCLEOTIDE SEQUENCE [LARGE SCALE GENOMIC DNA]</scope>
    <source>
        <strain evidence="1 2">Xinb3</strain>
        <tissue evidence="1">Complete organism</tissue>
    </source>
</reference>
<comment type="caution">
    <text evidence="1">The sequence shown here is derived from an EMBL/GenBank/DDBJ whole genome shotgun (WGS) entry which is preliminary data.</text>
</comment>
<proteinExistence type="predicted"/>
<organism evidence="1 2">
    <name type="scientific">Daphnia magna</name>
    <dbReference type="NCBI Taxonomy" id="35525"/>
    <lineage>
        <taxon>Eukaryota</taxon>
        <taxon>Metazoa</taxon>
        <taxon>Ecdysozoa</taxon>
        <taxon>Arthropoda</taxon>
        <taxon>Crustacea</taxon>
        <taxon>Branchiopoda</taxon>
        <taxon>Diplostraca</taxon>
        <taxon>Cladocera</taxon>
        <taxon>Anomopoda</taxon>
        <taxon>Daphniidae</taxon>
        <taxon>Daphnia</taxon>
    </lineage>
</organism>
<protein>
    <submittedName>
        <fullName evidence="1">Uncharacterized protein</fullName>
    </submittedName>
</protein>
<gene>
    <name evidence="1" type="ORF">APZ42_022212</name>
</gene>
<dbReference type="Proteomes" id="UP000076858">
    <property type="component" value="Unassembled WGS sequence"/>
</dbReference>
<evidence type="ECO:0000313" key="2">
    <source>
        <dbReference type="Proteomes" id="UP000076858"/>
    </source>
</evidence>
<accession>A0A164W538</accession>
<sequence length="150" mass="17283">MFCTRLALRATPQKRNVTCSSFSLFFFSVSFCYVDSVGALPNLKEKKTGAVRNVLGCNCLSVTIGGEDVEWGGRAKNNRRVCPLSLYIGRQSSLPLCFRPIFFLCPFISFRLFYSMRWPNSFAVSRQMNPRQHHKHPLSFLNIFSCRPRW</sequence>